<organism evidence="2 3">
    <name type="scientific">Massariosphaeria phaeospora</name>
    <dbReference type="NCBI Taxonomy" id="100035"/>
    <lineage>
        <taxon>Eukaryota</taxon>
        <taxon>Fungi</taxon>
        <taxon>Dikarya</taxon>
        <taxon>Ascomycota</taxon>
        <taxon>Pezizomycotina</taxon>
        <taxon>Dothideomycetes</taxon>
        <taxon>Pleosporomycetidae</taxon>
        <taxon>Pleosporales</taxon>
        <taxon>Pleosporales incertae sedis</taxon>
        <taxon>Massariosphaeria</taxon>
    </lineage>
</organism>
<keyword evidence="3" id="KW-1185">Reference proteome</keyword>
<dbReference type="AlphaFoldDB" id="A0A7C8HZE6"/>
<evidence type="ECO:0000313" key="3">
    <source>
        <dbReference type="Proteomes" id="UP000481861"/>
    </source>
</evidence>
<evidence type="ECO:0000256" key="1">
    <source>
        <dbReference type="SAM" id="MobiDB-lite"/>
    </source>
</evidence>
<name>A0A7C8HZE6_9PLEO</name>
<feature type="region of interest" description="Disordered" evidence="1">
    <location>
        <begin position="304"/>
        <end position="326"/>
    </location>
</feature>
<feature type="region of interest" description="Disordered" evidence="1">
    <location>
        <begin position="24"/>
        <end position="68"/>
    </location>
</feature>
<dbReference type="EMBL" id="JAADJZ010000029">
    <property type="protein sequence ID" value="KAF2866174.1"/>
    <property type="molecule type" value="Genomic_DNA"/>
</dbReference>
<feature type="compositionally biased region" description="Low complexity" evidence="1">
    <location>
        <begin position="56"/>
        <end position="68"/>
    </location>
</feature>
<proteinExistence type="predicted"/>
<evidence type="ECO:0000313" key="2">
    <source>
        <dbReference type="EMBL" id="KAF2866174.1"/>
    </source>
</evidence>
<accession>A0A7C8HZE6</accession>
<gene>
    <name evidence="2" type="ORF">BDV95DRAFT_599183</name>
</gene>
<protein>
    <recommendedName>
        <fullName evidence="4">BTB domain-containing protein</fullName>
    </recommendedName>
</protein>
<dbReference type="Proteomes" id="UP000481861">
    <property type="component" value="Unassembled WGS sequence"/>
</dbReference>
<sequence length="446" mass="49510">MRHARLPVDLGSITSKLFGEPSHTLSLLDPPNVGHKPVTNSTAGEPGKPNNVDGSTAPDAPTSTTTPITALPESEVRTNSVRSSAYCASVKVEPRGTLALIVGSEANGNGPCKFLVSADNVRLLSPVWAELVSKASMIVWRLGRRQIHLPDDDPDMMLLLMRVAHLKFNTVTLDLSFEQLLQLALICNRYECTEVLRPFHEKWSSLHREKILQPGFEQWMFVAYQFGYEEDYVRIANHLAMNCRVNPIGELLVPGSDTQKLEGHFPPNALQCIQFVRSKTLKCFLNTTYALANSMVNLNTCKAHSGPANPESSTASTNPSSLISDSERDECTLLNTGSFLRHLSTIGYWPAVQRISSVHDSLSEVADLLMHVRVITLKTYRSDSVMGEAGVEAETPMQRHEACNAGRMLAVKIREAMETMDRPVEYDTLEVIRKNANRWEAAEKRE</sequence>
<comment type="caution">
    <text evidence="2">The sequence shown here is derived from an EMBL/GenBank/DDBJ whole genome shotgun (WGS) entry which is preliminary data.</text>
</comment>
<dbReference type="OrthoDB" id="5275938at2759"/>
<reference evidence="2 3" key="1">
    <citation type="submission" date="2020-01" db="EMBL/GenBank/DDBJ databases">
        <authorList>
            <consortium name="DOE Joint Genome Institute"/>
            <person name="Haridas S."/>
            <person name="Albert R."/>
            <person name="Binder M."/>
            <person name="Bloem J."/>
            <person name="Labutti K."/>
            <person name="Salamov A."/>
            <person name="Andreopoulos B."/>
            <person name="Baker S.E."/>
            <person name="Barry K."/>
            <person name="Bills G."/>
            <person name="Bluhm B.H."/>
            <person name="Cannon C."/>
            <person name="Castanera R."/>
            <person name="Culley D.E."/>
            <person name="Daum C."/>
            <person name="Ezra D."/>
            <person name="Gonzalez J.B."/>
            <person name="Henrissat B."/>
            <person name="Kuo A."/>
            <person name="Liang C."/>
            <person name="Lipzen A."/>
            <person name="Lutzoni F."/>
            <person name="Magnuson J."/>
            <person name="Mondo S."/>
            <person name="Nolan M."/>
            <person name="Ohm R."/>
            <person name="Pangilinan J."/>
            <person name="Park H.-J.H."/>
            <person name="Ramirez L."/>
            <person name="Alfaro M."/>
            <person name="Sun H."/>
            <person name="Tritt A."/>
            <person name="Yoshinaga Y."/>
            <person name="Zwiers L.-H.L."/>
            <person name="Turgeon B.G."/>
            <person name="Goodwin S.B."/>
            <person name="Spatafora J.W."/>
            <person name="Crous P.W."/>
            <person name="Grigoriev I.V."/>
        </authorList>
    </citation>
    <scope>NUCLEOTIDE SEQUENCE [LARGE SCALE GENOMIC DNA]</scope>
    <source>
        <strain evidence="2 3">CBS 611.86</strain>
    </source>
</reference>
<evidence type="ECO:0008006" key="4">
    <source>
        <dbReference type="Google" id="ProtNLM"/>
    </source>
</evidence>
<feature type="compositionally biased region" description="Polar residues" evidence="1">
    <location>
        <begin position="310"/>
        <end position="324"/>
    </location>
</feature>